<accession>A0A0C9YE77</accession>
<dbReference type="AlphaFoldDB" id="A0A0C9YE77"/>
<dbReference type="OrthoDB" id="3202009at2759"/>
<dbReference type="HOGENOM" id="CLU_2378475_0_0_1"/>
<evidence type="ECO:0000313" key="2">
    <source>
        <dbReference type="Proteomes" id="UP000054018"/>
    </source>
</evidence>
<feature type="non-terminal residue" evidence="1">
    <location>
        <position position="1"/>
    </location>
</feature>
<dbReference type="Gene3D" id="2.40.70.10">
    <property type="entry name" value="Acid Proteases"/>
    <property type="match status" value="1"/>
</dbReference>
<name>A0A0C9YE77_9AGAM</name>
<gene>
    <name evidence="1" type="ORF">PISMIDRAFT_121358</name>
</gene>
<proteinExistence type="predicted"/>
<dbReference type="InterPro" id="IPR021109">
    <property type="entry name" value="Peptidase_aspartic_dom_sf"/>
</dbReference>
<reference evidence="1 2" key="1">
    <citation type="submission" date="2014-04" db="EMBL/GenBank/DDBJ databases">
        <authorList>
            <consortium name="DOE Joint Genome Institute"/>
            <person name="Kuo A."/>
            <person name="Kohler A."/>
            <person name="Costa M.D."/>
            <person name="Nagy L.G."/>
            <person name="Floudas D."/>
            <person name="Copeland A."/>
            <person name="Barry K.W."/>
            <person name="Cichocki N."/>
            <person name="Veneault-Fourrey C."/>
            <person name="LaButti K."/>
            <person name="Lindquist E.A."/>
            <person name="Lipzen A."/>
            <person name="Lundell T."/>
            <person name="Morin E."/>
            <person name="Murat C."/>
            <person name="Sun H."/>
            <person name="Tunlid A."/>
            <person name="Henrissat B."/>
            <person name="Grigoriev I.V."/>
            <person name="Hibbett D.S."/>
            <person name="Martin F."/>
            <person name="Nordberg H.P."/>
            <person name="Cantor M.N."/>
            <person name="Hua S.X."/>
        </authorList>
    </citation>
    <scope>NUCLEOTIDE SEQUENCE [LARGE SCALE GENOMIC DNA]</scope>
    <source>
        <strain evidence="1 2">441</strain>
    </source>
</reference>
<sequence length="95" mass="10520">KEIAEVLQLPINKDSSIMMETANQGREATEGVISDCLINFSGVMVCVPVQVVKNMAFNILLGQPFTCTLRVKTEASPTVTRRLRLPSWVQEGALW</sequence>
<protein>
    <submittedName>
        <fullName evidence="1">Uncharacterized protein</fullName>
    </submittedName>
</protein>
<dbReference type="EMBL" id="KN834110">
    <property type="protein sequence ID" value="KIK12169.1"/>
    <property type="molecule type" value="Genomic_DNA"/>
</dbReference>
<evidence type="ECO:0000313" key="1">
    <source>
        <dbReference type="EMBL" id="KIK12169.1"/>
    </source>
</evidence>
<dbReference type="Proteomes" id="UP000054018">
    <property type="component" value="Unassembled WGS sequence"/>
</dbReference>
<organism evidence="1 2">
    <name type="scientific">Pisolithus microcarpus 441</name>
    <dbReference type="NCBI Taxonomy" id="765257"/>
    <lineage>
        <taxon>Eukaryota</taxon>
        <taxon>Fungi</taxon>
        <taxon>Dikarya</taxon>
        <taxon>Basidiomycota</taxon>
        <taxon>Agaricomycotina</taxon>
        <taxon>Agaricomycetes</taxon>
        <taxon>Agaricomycetidae</taxon>
        <taxon>Boletales</taxon>
        <taxon>Sclerodermatineae</taxon>
        <taxon>Pisolithaceae</taxon>
        <taxon>Pisolithus</taxon>
    </lineage>
</organism>
<reference evidence="2" key="2">
    <citation type="submission" date="2015-01" db="EMBL/GenBank/DDBJ databases">
        <title>Evolutionary Origins and Diversification of the Mycorrhizal Mutualists.</title>
        <authorList>
            <consortium name="DOE Joint Genome Institute"/>
            <consortium name="Mycorrhizal Genomics Consortium"/>
            <person name="Kohler A."/>
            <person name="Kuo A."/>
            <person name="Nagy L.G."/>
            <person name="Floudas D."/>
            <person name="Copeland A."/>
            <person name="Barry K.W."/>
            <person name="Cichocki N."/>
            <person name="Veneault-Fourrey C."/>
            <person name="LaButti K."/>
            <person name="Lindquist E.A."/>
            <person name="Lipzen A."/>
            <person name="Lundell T."/>
            <person name="Morin E."/>
            <person name="Murat C."/>
            <person name="Riley R."/>
            <person name="Ohm R."/>
            <person name="Sun H."/>
            <person name="Tunlid A."/>
            <person name="Henrissat B."/>
            <person name="Grigoriev I.V."/>
            <person name="Hibbett D.S."/>
            <person name="Martin F."/>
        </authorList>
    </citation>
    <scope>NUCLEOTIDE SEQUENCE [LARGE SCALE GENOMIC DNA]</scope>
    <source>
        <strain evidence="2">441</strain>
    </source>
</reference>
<keyword evidence="2" id="KW-1185">Reference proteome</keyword>